<keyword evidence="1" id="KW-0472">Membrane</keyword>
<dbReference type="Proteomes" id="UP000276133">
    <property type="component" value="Unassembled WGS sequence"/>
</dbReference>
<keyword evidence="1" id="KW-0812">Transmembrane</keyword>
<evidence type="ECO:0000313" key="3">
    <source>
        <dbReference type="Proteomes" id="UP000276133"/>
    </source>
</evidence>
<protein>
    <submittedName>
        <fullName evidence="2">Uncharacterized protein</fullName>
    </submittedName>
</protein>
<evidence type="ECO:0000313" key="2">
    <source>
        <dbReference type="EMBL" id="RNA41223.1"/>
    </source>
</evidence>
<sequence length="77" mass="8894">MTRHQLILGKKRQIYQAGPNVSPPVSTVLAEDIFINSLLDPSIFIVYMCLFMCSLLVLTEPNRIFQMEKERKTCSQF</sequence>
<dbReference type="EMBL" id="REGN01000530">
    <property type="protein sequence ID" value="RNA41223.1"/>
    <property type="molecule type" value="Genomic_DNA"/>
</dbReference>
<evidence type="ECO:0000256" key="1">
    <source>
        <dbReference type="SAM" id="Phobius"/>
    </source>
</evidence>
<organism evidence="2 3">
    <name type="scientific">Brachionus plicatilis</name>
    <name type="common">Marine rotifer</name>
    <name type="synonym">Brachionus muelleri</name>
    <dbReference type="NCBI Taxonomy" id="10195"/>
    <lineage>
        <taxon>Eukaryota</taxon>
        <taxon>Metazoa</taxon>
        <taxon>Spiralia</taxon>
        <taxon>Gnathifera</taxon>
        <taxon>Rotifera</taxon>
        <taxon>Eurotatoria</taxon>
        <taxon>Monogononta</taxon>
        <taxon>Pseudotrocha</taxon>
        <taxon>Ploima</taxon>
        <taxon>Brachionidae</taxon>
        <taxon>Brachionus</taxon>
    </lineage>
</organism>
<comment type="caution">
    <text evidence="2">The sequence shown here is derived from an EMBL/GenBank/DDBJ whole genome shotgun (WGS) entry which is preliminary data.</text>
</comment>
<accession>A0A3M7SZJ2</accession>
<proteinExistence type="predicted"/>
<keyword evidence="1" id="KW-1133">Transmembrane helix</keyword>
<name>A0A3M7SZJ2_BRAPC</name>
<keyword evidence="3" id="KW-1185">Reference proteome</keyword>
<gene>
    <name evidence="2" type="ORF">BpHYR1_004778</name>
</gene>
<feature type="transmembrane region" description="Helical" evidence="1">
    <location>
        <begin position="42"/>
        <end position="59"/>
    </location>
</feature>
<dbReference type="AlphaFoldDB" id="A0A3M7SZJ2"/>
<reference evidence="2 3" key="1">
    <citation type="journal article" date="2018" name="Sci. Rep.">
        <title>Genomic signatures of local adaptation to the degree of environmental predictability in rotifers.</title>
        <authorList>
            <person name="Franch-Gras L."/>
            <person name="Hahn C."/>
            <person name="Garcia-Roger E.M."/>
            <person name="Carmona M.J."/>
            <person name="Serra M."/>
            <person name="Gomez A."/>
        </authorList>
    </citation>
    <scope>NUCLEOTIDE SEQUENCE [LARGE SCALE GENOMIC DNA]</scope>
    <source>
        <strain evidence="2">HYR1</strain>
    </source>
</reference>